<dbReference type="AlphaFoldDB" id="A0AAP0I1E0"/>
<keyword evidence="1" id="KW-0472">Membrane</keyword>
<keyword evidence="1" id="KW-1133">Transmembrane helix</keyword>
<feature type="transmembrane region" description="Helical" evidence="1">
    <location>
        <begin position="39"/>
        <end position="62"/>
    </location>
</feature>
<evidence type="ECO:0000256" key="1">
    <source>
        <dbReference type="SAM" id="Phobius"/>
    </source>
</evidence>
<accession>A0AAP0I1E0</accession>
<evidence type="ECO:0000313" key="3">
    <source>
        <dbReference type="Proteomes" id="UP001419268"/>
    </source>
</evidence>
<evidence type="ECO:0000313" key="2">
    <source>
        <dbReference type="EMBL" id="KAK9104460.1"/>
    </source>
</evidence>
<proteinExistence type="predicted"/>
<dbReference type="Proteomes" id="UP001419268">
    <property type="component" value="Unassembled WGS sequence"/>
</dbReference>
<keyword evidence="1" id="KW-0812">Transmembrane</keyword>
<organism evidence="2 3">
    <name type="scientific">Stephania cephalantha</name>
    <dbReference type="NCBI Taxonomy" id="152367"/>
    <lineage>
        <taxon>Eukaryota</taxon>
        <taxon>Viridiplantae</taxon>
        <taxon>Streptophyta</taxon>
        <taxon>Embryophyta</taxon>
        <taxon>Tracheophyta</taxon>
        <taxon>Spermatophyta</taxon>
        <taxon>Magnoliopsida</taxon>
        <taxon>Ranunculales</taxon>
        <taxon>Menispermaceae</taxon>
        <taxon>Menispermoideae</taxon>
        <taxon>Cissampelideae</taxon>
        <taxon>Stephania</taxon>
    </lineage>
</organism>
<reference evidence="2 3" key="1">
    <citation type="submission" date="2024-01" db="EMBL/GenBank/DDBJ databases">
        <title>Genome assemblies of Stephania.</title>
        <authorList>
            <person name="Yang L."/>
        </authorList>
    </citation>
    <scope>NUCLEOTIDE SEQUENCE [LARGE SCALE GENOMIC DNA]</scope>
    <source>
        <strain evidence="2">JXDWG</strain>
        <tissue evidence="2">Leaf</tissue>
    </source>
</reference>
<name>A0AAP0I1E0_9MAGN</name>
<sequence length="68" mass="7473">MPIYHGDAPIRSNASMTTSILLEAEHKLLFITVQSKVRNNIVCFLSVPLSSLIFCLGLKGLLQKRGMG</sequence>
<protein>
    <submittedName>
        <fullName evidence="2">Uncharacterized protein</fullName>
    </submittedName>
</protein>
<gene>
    <name evidence="2" type="ORF">Scep_021304</name>
</gene>
<dbReference type="EMBL" id="JBBNAG010000009">
    <property type="protein sequence ID" value="KAK9104460.1"/>
    <property type="molecule type" value="Genomic_DNA"/>
</dbReference>
<keyword evidence="3" id="KW-1185">Reference proteome</keyword>
<comment type="caution">
    <text evidence="2">The sequence shown here is derived from an EMBL/GenBank/DDBJ whole genome shotgun (WGS) entry which is preliminary data.</text>
</comment>